<dbReference type="GO" id="GO:0033218">
    <property type="term" value="F:amide binding"/>
    <property type="evidence" value="ECO:0007669"/>
    <property type="project" value="InterPro"/>
</dbReference>
<dbReference type="Pfam" id="PF13433">
    <property type="entry name" value="Peripla_BP_5"/>
    <property type="match status" value="1"/>
</dbReference>
<keyword evidence="1" id="KW-0675">Receptor</keyword>
<dbReference type="STRING" id="582899.Hden_2819"/>
<dbReference type="eggNOG" id="COG0683">
    <property type="taxonomic scope" value="Bacteria"/>
</dbReference>
<dbReference type="PANTHER" id="PTHR47628">
    <property type="match status" value="1"/>
</dbReference>
<dbReference type="HOGENOM" id="CLU_027128_1_1_5"/>
<dbReference type="KEGG" id="hdn:Hden_2819"/>
<dbReference type="InterPro" id="IPR000709">
    <property type="entry name" value="Leu_Ile_Val-bd"/>
</dbReference>
<dbReference type="Gene3D" id="3.40.50.2300">
    <property type="match status" value="2"/>
</dbReference>
<dbReference type="InterPro" id="IPR039570">
    <property type="entry name" value="AmiC_PBP1"/>
</dbReference>
<sequence>MAEGEWKIGVLFSKTGVTAGAETSELNAAILAIEEINAAGGVLGRNLNAIHYDPGCSPPKYQEYAIRLLKEDRVRIVFGCYMSSERKVVLPQIEAFRGLLFYPTFYEGFEYSSRCFYGGAAANQNAVALAKYLIEKFGSRFLLVGSNYVFPREYNRVISELVELSKGEVVDEIYVPVESTAEDFEKIIKSIKVHAPDVIVSTVVGTGSQQLFESFHAAGLNPRDTPIASLTMTEAEVSNVLPEIVAGHLTSASFFENLDLPEARRFVAAFKERFGASAPITSSAEAVYCQVHLFAKALALAGDDDPELIAKHLRGMEFDAPQGRIRIDPDNHHTELWSRIARINEAGQFDIVWQSENRIRPDVYFVTSSCESRHTPEAQSNYGM</sequence>
<accession>D8JUI5</accession>
<dbReference type="PRINTS" id="PR00337">
    <property type="entry name" value="LEUILEVALBP"/>
</dbReference>
<dbReference type="PANTHER" id="PTHR47628:SF1">
    <property type="entry name" value="ALIPHATIC AMIDASE EXPRESSION-REGULATING PROTEIN"/>
    <property type="match status" value="1"/>
</dbReference>
<reference evidence="2" key="1">
    <citation type="journal article" date="2011" name="J. Bacteriol.">
        <title>Genome sequences of eight morphologically diverse alphaproteobacteria.</title>
        <authorList>
            <consortium name="US DOE Joint Genome Institute"/>
            <person name="Brown P.J."/>
            <person name="Kysela D.T."/>
            <person name="Buechlein A."/>
            <person name="Hemmerich C."/>
            <person name="Brun Y.V."/>
        </authorList>
    </citation>
    <scope>NUCLEOTIDE SEQUENCE [LARGE SCALE GENOMIC DNA]</scope>
    <source>
        <strain evidence="2">ATCC 51888 / DSM 1869 / NCIB 11706 / TK 0415</strain>
    </source>
</reference>
<gene>
    <name evidence="1" type="ordered locus">Hden_2819</name>
</gene>
<dbReference type="AlphaFoldDB" id="D8JUI5"/>
<dbReference type="CDD" id="cd06357">
    <property type="entry name" value="PBP1_AmiC"/>
    <property type="match status" value="1"/>
</dbReference>
<organism evidence="1 2">
    <name type="scientific">Hyphomicrobium denitrificans (strain ATCC 51888 / DSM 1869 / NCIMB 11706 / TK 0415)</name>
    <dbReference type="NCBI Taxonomy" id="582899"/>
    <lineage>
        <taxon>Bacteria</taxon>
        <taxon>Pseudomonadati</taxon>
        <taxon>Pseudomonadota</taxon>
        <taxon>Alphaproteobacteria</taxon>
        <taxon>Hyphomicrobiales</taxon>
        <taxon>Hyphomicrobiaceae</taxon>
        <taxon>Hyphomicrobium</taxon>
    </lineage>
</organism>
<name>D8JUI5_HYPDA</name>
<dbReference type="Proteomes" id="UP000002033">
    <property type="component" value="Chromosome"/>
</dbReference>
<dbReference type="SUPFAM" id="SSF53822">
    <property type="entry name" value="Periplasmic binding protein-like I"/>
    <property type="match status" value="1"/>
</dbReference>
<evidence type="ECO:0000313" key="2">
    <source>
        <dbReference type="Proteomes" id="UP000002033"/>
    </source>
</evidence>
<dbReference type="EMBL" id="CP002083">
    <property type="protein sequence ID" value="ADJ24615.1"/>
    <property type="molecule type" value="Genomic_DNA"/>
</dbReference>
<evidence type="ECO:0000313" key="1">
    <source>
        <dbReference type="EMBL" id="ADJ24615.1"/>
    </source>
</evidence>
<dbReference type="InterPro" id="IPR028082">
    <property type="entry name" value="Peripla_BP_I"/>
</dbReference>
<dbReference type="GO" id="GO:0006865">
    <property type="term" value="P:amino acid transport"/>
    <property type="evidence" value="ECO:0007669"/>
    <property type="project" value="InterPro"/>
</dbReference>
<dbReference type="RefSeq" id="WP_013216774.1">
    <property type="nucleotide sequence ID" value="NC_014313.1"/>
</dbReference>
<keyword evidence="2" id="KW-1185">Reference proteome</keyword>
<proteinExistence type="predicted"/>
<protein>
    <submittedName>
        <fullName evidence="1">Extracellular ligand-binding receptor</fullName>
    </submittedName>
</protein>